<evidence type="ECO:0000313" key="2">
    <source>
        <dbReference type="Proteomes" id="UP000229897"/>
    </source>
</evidence>
<keyword evidence="2" id="KW-1185">Reference proteome</keyword>
<dbReference type="KEGG" id="mass:CR152_26980"/>
<gene>
    <name evidence="1" type="ORF">CR152_26980</name>
</gene>
<dbReference type="AlphaFoldDB" id="A0A2D2DRX9"/>
<organism evidence="1 2">
    <name type="scientific">Massilia violaceinigra</name>
    <dbReference type="NCBI Taxonomy" id="2045208"/>
    <lineage>
        <taxon>Bacteria</taxon>
        <taxon>Pseudomonadati</taxon>
        <taxon>Pseudomonadota</taxon>
        <taxon>Betaproteobacteria</taxon>
        <taxon>Burkholderiales</taxon>
        <taxon>Oxalobacteraceae</taxon>
        <taxon>Telluria group</taxon>
        <taxon>Massilia</taxon>
    </lineage>
</organism>
<protein>
    <submittedName>
        <fullName evidence="1">Uncharacterized protein</fullName>
    </submittedName>
</protein>
<dbReference type="Proteomes" id="UP000229897">
    <property type="component" value="Chromosome"/>
</dbReference>
<dbReference type="OrthoDB" id="9004810at2"/>
<name>A0A2D2DRX9_9BURK</name>
<evidence type="ECO:0000313" key="1">
    <source>
        <dbReference type="EMBL" id="ATQ77740.1"/>
    </source>
</evidence>
<accession>A0A2D2DRX9</accession>
<dbReference type="RefSeq" id="WP_099880181.1">
    <property type="nucleotide sequence ID" value="NZ_CP024608.1"/>
</dbReference>
<sequence>MHAWLARDPAFASKVIAADPMGVIEYGEADSLSLVQAHDVLNALKSVASVNPRFSKWERYSPKGIAHPALIGALREIIVTSQTPVALRVLVLEAMKGSAIAADLSHELHAILIDDEAAYIVRYAAGKALTAIPKWDEWLTLMPTWLERGDETSVRLAIELMDRIGYERFDDCLIAHLVLAHLGEKNHIGGVLMNLERNLPFHRLHPVLDVLADAAGSGGETTFESSSELDDFAYRLVVRRLSTADVTPNQLWSWLVPFKSRDGISVATAELAQYLRAQESLRRAIQRHALFEASGDQSLWERAMFMSDRSGGLRPSPDIS</sequence>
<reference evidence="1" key="1">
    <citation type="submission" date="2017-10" db="EMBL/GenBank/DDBJ databases">
        <title>Massilia psychrophilum sp. nov., a novel purple-pigmented bacterium isolated from Tianshan glacier, Xinjiang Municipality, China.</title>
        <authorList>
            <person name="Wang H."/>
        </authorList>
    </citation>
    <scope>NUCLEOTIDE SEQUENCE [LARGE SCALE GENOMIC DNA]</scope>
    <source>
        <strain evidence="1">B2</strain>
    </source>
</reference>
<proteinExistence type="predicted"/>
<dbReference type="EMBL" id="CP024608">
    <property type="protein sequence ID" value="ATQ77740.1"/>
    <property type="molecule type" value="Genomic_DNA"/>
</dbReference>